<dbReference type="EMBL" id="MH606185">
    <property type="protein sequence ID" value="AXH71249.1"/>
    <property type="molecule type" value="Genomic_DNA"/>
</dbReference>
<keyword evidence="2" id="KW-1185">Reference proteome</keyword>
<sequence>MSLAKYIKNLMENSEYCPVLGRYILKKDHEDCECKRK</sequence>
<protein>
    <submittedName>
        <fullName evidence="1">Uncharacterized protein</fullName>
    </submittedName>
</protein>
<evidence type="ECO:0000313" key="2">
    <source>
        <dbReference type="Proteomes" id="UP000260425"/>
    </source>
</evidence>
<proteinExistence type="predicted"/>
<organismHost>
    <name type="scientific">Bacillus subtilis</name>
    <dbReference type="NCBI Taxonomy" id="1423"/>
</organismHost>
<dbReference type="Proteomes" id="UP000260425">
    <property type="component" value="Segment"/>
</dbReference>
<organism evidence="1 2">
    <name type="scientific">Bacillus phage BSP38</name>
    <dbReference type="NCBI Taxonomy" id="2283013"/>
    <lineage>
        <taxon>Viruses</taxon>
        <taxon>Duplodnaviria</taxon>
        <taxon>Heunggongvirae</taxon>
        <taxon>Uroviricota</taxon>
        <taxon>Caudoviricetes</taxon>
        <taxon>Herelleviridae</taxon>
        <taxon>Bastillevirinae</taxon>
        <taxon>Jeonjuvirus</taxon>
        <taxon>Jeonjuvirus BSP38</taxon>
    </lineage>
</organism>
<evidence type="ECO:0000313" key="1">
    <source>
        <dbReference type="EMBL" id="AXH71249.1"/>
    </source>
</evidence>
<reference evidence="1 2" key="1">
    <citation type="submission" date="2018-07" db="EMBL/GenBank/DDBJ databases">
        <title>Complete nucleotide sequence of Bacillus phage BSP38.</title>
        <authorList>
            <person name="Ghosh K."/>
            <person name="Kim K.-P."/>
        </authorList>
    </citation>
    <scope>NUCLEOTIDE SEQUENCE [LARGE SCALE GENOMIC DNA]</scope>
</reference>
<name>A0A345MK67_BPBSP</name>
<accession>A0A345MK67</accession>
<gene>
    <name evidence="1" type="ORF">BSP38_207</name>
</gene>